<dbReference type="GO" id="GO:0004601">
    <property type="term" value="F:peroxidase activity"/>
    <property type="evidence" value="ECO:0007669"/>
    <property type="project" value="UniProtKB-KW"/>
</dbReference>
<dbReference type="STRING" id="41997.RV16_GL002149"/>
<gene>
    <name evidence="6" type="ORF">OMQ_01086</name>
</gene>
<dbReference type="Pfam" id="PF00255">
    <property type="entry name" value="GSHPx"/>
    <property type="match status" value="1"/>
</dbReference>
<dbReference type="PANTHER" id="PTHR11592:SF78">
    <property type="entry name" value="GLUTATHIONE PEROXIDASE"/>
    <property type="match status" value="1"/>
</dbReference>
<keyword evidence="7" id="KW-1185">Reference proteome</keyword>
<dbReference type="InterPro" id="IPR029760">
    <property type="entry name" value="GPX_CS"/>
</dbReference>
<comment type="similarity">
    <text evidence="1 5">Belongs to the glutathione peroxidase family.</text>
</comment>
<evidence type="ECO:0000313" key="6">
    <source>
        <dbReference type="EMBL" id="EOT29134.1"/>
    </source>
</evidence>
<dbReference type="InterPro" id="IPR029759">
    <property type="entry name" value="GPX_AS"/>
</dbReference>
<dbReference type="SUPFAM" id="SSF52833">
    <property type="entry name" value="Thioredoxin-like"/>
    <property type="match status" value="1"/>
</dbReference>
<dbReference type="GO" id="GO:0034599">
    <property type="term" value="P:cellular response to oxidative stress"/>
    <property type="evidence" value="ECO:0007669"/>
    <property type="project" value="TreeGrafter"/>
</dbReference>
<dbReference type="Proteomes" id="UP000014136">
    <property type="component" value="Unassembled WGS sequence"/>
</dbReference>
<keyword evidence="2 5" id="KW-0575">Peroxidase</keyword>
<dbReference type="HOGENOM" id="CLU_029507_6_0_9"/>
<dbReference type="EMBL" id="AHYT01000004">
    <property type="protein sequence ID" value="EOT29134.1"/>
    <property type="molecule type" value="Genomic_DNA"/>
</dbReference>
<dbReference type="PIRSF" id="PIRSF000303">
    <property type="entry name" value="Glutathion_perox"/>
    <property type="match status" value="1"/>
</dbReference>
<evidence type="ECO:0000313" key="7">
    <source>
        <dbReference type="Proteomes" id="UP000014136"/>
    </source>
</evidence>
<proteinExistence type="inferred from homology"/>
<organism evidence="6 7">
    <name type="scientific">Enterococcus saccharolyticus subsp. saccharolyticus ATCC 43076</name>
    <dbReference type="NCBI Taxonomy" id="1139996"/>
    <lineage>
        <taxon>Bacteria</taxon>
        <taxon>Bacillati</taxon>
        <taxon>Bacillota</taxon>
        <taxon>Bacilli</taxon>
        <taxon>Lactobacillales</taxon>
        <taxon>Enterococcaceae</taxon>
        <taxon>Enterococcus</taxon>
    </lineage>
</organism>
<reference evidence="6 7" key="1">
    <citation type="submission" date="2013-03" db="EMBL/GenBank/DDBJ databases">
        <title>The Genome Sequence of Enterococcus saccharolyticus ATCC_43076 (Illumina only assembly).</title>
        <authorList>
            <consortium name="The Broad Institute Genomics Platform"/>
            <consortium name="The Broad Institute Genome Sequencing Center for Infectious Disease"/>
            <person name="Earl A."/>
            <person name="Russ C."/>
            <person name="Gilmore M."/>
            <person name="Surin D."/>
            <person name="Walker B."/>
            <person name="Young S."/>
            <person name="Zeng Q."/>
            <person name="Gargeya S."/>
            <person name="Fitzgerald M."/>
            <person name="Haas B."/>
            <person name="Abouelleil A."/>
            <person name="Allen A.W."/>
            <person name="Alvarado L."/>
            <person name="Arachchi H.M."/>
            <person name="Berlin A.M."/>
            <person name="Chapman S.B."/>
            <person name="Gainer-Dewar J."/>
            <person name="Goldberg J."/>
            <person name="Griggs A."/>
            <person name="Gujja S."/>
            <person name="Hansen M."/>
            <person name="Howarth C."/>
            <person name="Imamovic A."/>
            <person name="Ireland A."/>
            <person name="Larimer J."/>
            <person name="McCowan C."/>
            <person name="Murphy C."/>
            <person name="Pearson M."/>
            <person name="Poon T.W."/>
            <person name="Priest M."/>
            <person name="Roberts A."/>
            <person name="Saif S."/>
            <person name="Shea T."/>
            <person name="Sisk P."/>
            <person name="Sykes S."/>
            <person name="Wortman J."/>
            <person name="Nusbaum C."/>
            <person name="Birren B."/>
        </authorList>
    </citation>
    <scope>NUCLEOTIDE SEQUENCE [LARGE SCALE GENOMIC DNA]</scope>
    <source>
        <strain evidence="6 7">ATCC 43076</strain>
    </source>
</reference>
<evidence type="ECO:0000256" key="2">
    <source>
        <dbReference type="ARBA" id="ARBA00022559"/>
    </source>
</evidence>
<comment type="caution">
    <text evidence="6">The sequence shown here is derived from an EMBL/GenBank/DDBJ whole genome shotgun (WGS) entry which is preliminary data.</text>
</comment>
<dbReference type="PROSITE" id="PS00460">
    <property type="entry name" value="GLUTATHIONE_PEROXID_1"/>
    <property type="match status" value="1"/>
</dbReference>
<keyword evidence="3 5" id="KW-0560">Oxidoreductase</keyword>
<dbReference type="PROSITE" id="PS51355">
    <property type="entry name" value="GLUTATHIONE_PEROXID_3"/>
    <property type="match status" value="1"/>
</dbReference>
<dbReference type="PANTHER" id="PTHR11592">
    <property type="entry name" value="GLUTATHIONE PEROXIDASE"/>
    <property type="match status" value="1"/>
</dbReference>
<dbReference type="eggNOG" id="COG0386">
    <property type="taxonomic scope" value="Bacteria"/>
</dbReference>
<name>S0J883_9ENTE</name>
<evidence type="ECO:0000256" key="4">
    <source>
        <dbReference type="PIRSR" id="PIRSR000303-1"/>
    </source>
</evidence>
<evidence type="ECO:0000256" key="1">
    <source>
        <dbReference type="ARBA" id="ARBA00006926"/>
    </source>
</evidence>
<dbReference type="AlphaFoldDB" id="S0J883"/>
<dbReference type="PATRIC" id="fig|1139996.3.peg.1071"/>
<evidence type="ECO:0000256" key="3">
    <source>
        <dbReference type="ARBA" id="ARBA00023002"/>
    </source>
</evidence>
<dbReference type="InterPro" id="IPR000889">
    <property type="entry name" value="Glutathione_peroxidase"/>
</dbReference>
<evidence type="ECO:0000256" key="5">
    <source>
        <dbReference type="RuleBase" id="RU000499"/>
    </source>
</evidence>
<protein>
    <recommendedName>
        <fullName evidence="5">Glutathione peroxidase</fullName>
    </recommendedName>
</protein>
<accession>S0J883</accession>
<dbReference type="PRINTS" id="PR01011">
    <property type="entry name" value="GLUTPROXDASE"/>
</dbReference>
<sequence>MTTIYDFTVTDQAGNDFPLKNYQGNVLLIANTATKCGFTKQYDALEELYKELADQSFEILDFPCNQFMEQAPGTSEEINQFCALNYGTTFPRFEKIDVNGSQAIPLYQWLRETKPIDEGKDAQAFTEKMQAFNPDAEANAIH</sequence>
<dbReference type="CDD" id="cd00340">
    <property type="entry name" value="GSH_Peroxidase"/>
    <property type="match status" value="1"/>
</dbReference>
<feature type="active site" evidence="4">
    <location>
        <position position="36"/>
    </location>
</feature>
<dbReference type="PROSITE" id="PS00763">
    <property type="entry name" value="GLUTATHIONE_PEROXID_2"/>
    <property type="match status" value="1"/>
</dbReference>
<dbReference type="InterPro" id="IPR036249">
    <property type="entry name" value="Thioredoxin-like_sf"/>
</dbReference>
<dbReference type="OrthoDB" id="9789406at2"/>
<dbReference type="Gene3D" id="3.40.30.10">
    <property type="entry name" value="Glutaredoxin"/>
    <property type="match status" value="1"/>
</dbReference>